<protein>
    <recommendedName>
        <fullName evidence="2">DUF1468 domain-containing protein</fullName>
    </recommendedName>
</protein>
<feature type="transmembrane region" description="Helical" evidence="1">
    <location>
        <begin position="39"/>
        <end position="59"/>
    </location>
</feature>
<dbReference type="Pfam" id="PF07331">
    <property type="entry name" value="TctB"/>
    <property type="match status" value="1"/>
</dbReference>
<evidence type="ECO:0000313" key="3">
    <source>
        <dbReference type="EMBL" id="BCS95735.1"/>
    </source>
</evidence>
<keyword evidence="4" id="KW-1185">Reference proteome</keyword>
<organism evidence="3 4">
    <name type="scientific">Desulfoluna limicola</name>
    <dbReference type="NCBI Taxonomy" id="2810562"/>
    <lineage>
        <taxon>Bacteria</taxon>
        <taxon>Pseudomonadati</taxon>
        <taxon>Thermodesulfobacteriota</taxon>
        <taxon>Desulfobacteria</taxon>
        <taxon>Desulfobacterales</taxon>
        <taxon>Desulfolunaceae</taxon>
        <taxon>Desulfoluna</taxon>
    </lineage>
</organism>
<keyword evidence="1" id="KW-1133">Transmembrane helix</keyword>
<keyword evidence="1" id="KW-0472">Membrane</keyword>
<gene>
    <name evidence="3" type="ORF">DSLASN_13670</name>
</gene>
<feature type="transmembrane region" description="Helical" evidence="1">
    <location>
        <begin position="121"/>
        <end position="141"/>
    </location>
</feature>
<feature type="domain" description="DUF1468" evidence="2">
    <location>
        <begin position="14"/>
        <end position="145"/>
    </location>
</feature>
<evidence type="ECO:0000256" key="1">
    <source>
        <dbReference type="SAM" id="Phobius"/>
    </source>
</evidence>
<dbReference type="InterPro" id="IPR009936">
    <property type="entry name" value="DUF1468"/>
</dbReference>
<sequence>MTKRVTELLILGGFLALAFLLYRSTAAYPESVQGSTAMYVRFLAGSLGLLCAIEIAAWLKTREQEIREKLNISAAPVRFWGLLIELVIYSLLLEPLGFYLASLVFLPVAMVTQGARKPFSIGLTTAGVLLFVFLVFEKLLAVPLPERLWF</sequence>
<proteinExistence type="predicted"/>
<dbReference type="RefSeq" id="WP_236892042.1">
    <property type="nucleotide sequence ID" value="NZ_AP024488.1"/>
</dbReference>
<feature type="transmembrane region" description="Helical" evidence="1">
    <location>
        <begin position="79"/>
        <end position="101"/>
    </location>
</feature>
<name>A0ABN6F3B9_9BACT</name>
<dbReference type="EMBL" id="AP024488">
    <property type="protein sequence ID" value="BCS95735.1"/>
    <property type="molecule type" value="Genomic_DNA"/>
</dbReference>
<keyword evidence="1" id="KW-0812">Transmembrane</keyword>
<evidence type="ECO:0000313" key="4">
    <source>
        <dbReference type="Proteomes" id="UP001320148"/>
    </source>
</evidence>
<reference evidence="3 4" key="1">
    <citation type="submission" date="2021-02" db="EMBL/GenBank/DDBJ databases">
        <title>Complete genome of Desulfoluna sp. strain ASN36.</title>
        <authorList>
            <person name="Takahashi A."/>
            <person name="Kojima H."/>
            <person name="Fukui M."/>
        </authorList>
    </citation>
    <scope>NUCLEOTIDE SEQUENCE [LARGE SCALE GENOMIC DNA]</scope>
    <source>
        <strain evidence="3 4">ASN36</strain>
    </source>
</reference>
<dbReference type="Proteomes" id="UP001320148">
    <property type="component" value="Chromosome"/>
</dbReference>
<evidence type="ECO:0000259" key="2">
    <source>
        <dbReference type="Pfam" id="PF07331"/>
    </source>
</evidence>
<accession>A0ABN6F3B9</accession>